<gene>
    <name evidence="1" type="ORF">DXC51_20260</name>
</gene>
<dbReference type="GeneID" id="97989138"/>
<protein>
    <submittedName>
        <fullName evidence="1">NAD(P)-dependent oxidoreductase</fullName>
    </submittedName>
</protein>
<dbReference type="RefSeq" id="WP_117545263.1">
    <property type="nucleotide sequence ID" value="NZ_QVLV01000017.1"/>
</dbReference>
<dbReference type="SUPFAM" id="SSF51735">
    <property type="entry name" value="NAD(P)-binding Rossmann-fold domains"/>
    <property type="match status" value="1"/>
</dbReference>
<evidence type="ECO:0000313" key="2">
    <source>
        <dbReference type="Proteomes" id="UP000260812"/>
    </source>
</evidence>
<comment type="caution">
    <text evidence="1">The sequence shown here is derived from an EMBL/GenBank/DDBJ whole genome shotgun (WGS) entry which is preliminary data.</text>
</comment>
<proteinExistence type="predicted"/>
<accession>A0A3E3HZB7</accession>
<keyword evidence="2" id="KW-1185">Reference proteome</keyword>
<evidence type="ECO:0000313" key="1">
    <source>
        <dbReference type="EMBL" id="RGE57168.1"/>
    </source>
</evidence>
<name>A0A3E3HZB7_9FIRM</name>
<organism evidence="1 2">
    <name type="scientific">Eisenbergiella massiliensis</name>
    <dbReference type="NCBI Taxonomy" id="1720294"/>
    <lineage>
        <taxon>Bacteria</taxon>
        <taxon>Bacillati</taxon>
        <taxon>Bacillota</taxon>
        <taxon>Clostridia</taxon>
        <taxon>Lachnospirales</taxon>
        <taxon>Lachnospiraceae</taxon>
        <taxon>Eisenbergiella</taxon>
    </lineage>
</organism>
<dbReference type="EMBL" id="QVLV01000017">
    <property type="protein sequence ID" value="RGE57168.1"/>
    <property type="molecule type" value="Genomic_DNA"/>
</dbReference>
<reference evidence="1" key="1">
    <citation type="submission" date="2018-08" db="EMBL/GenBank/DDBJ databases">
        <title>A genome reference for cultivated species of the human gut microbiota.</title>
        <authorList>
            <person name="Zou Y."/>
            <person name="Xue W."/>
            <person name="Luo G."/>
        </authorList>
    </citation>
    <scope>NUCLEOTIDE SEQUENCE [LARGE SCALE GENOMIC DNA]</scope>
    <source>
        <strain evidence="1">TF05-5AC</strain>
    </source>
</reference>
<dbReference type="Gene3D" id="3.40.50.720">
    <property type="entry name" value="NAD(P)-binding Rossmann-like Domain"/>
    <property type="match status" value="1"/>
</dbReference>
<dbReference type="AlphaFoldDB" id="A0A3E3HZB7"/>
<dbReference type="InterPro" id="IPR036291">
    <property type="entry name" value="NAD(P)-bd_dom_sf"/>
</dbReference>
<sequence>MNVLVGHTGFVGNNLYRYGSFELGVNSGSVREAYGTKPDLCVYAGLRGEKYLANQQPEKDWQMIEQAKENIRMIKPQKLVLISTIDVFKSPLAVYEDSAIDMDGLQPYGYNRRVLENWVRENYPEALIVRLPGLFGEGIKKNFIYDIINVIPFMLSETKMGELSSQEAAIEEYYEIQDNGFWKCRNLNEGEKNALRNILSRVNFSALQFTDSRSEFQFYPLKRLWSDIKIALENKIELLHTATEPISAGEIYKFLYGREFMNETAGVPAKYDYRTRYSGLYKRDGGYIMGKEEVLLEIQNFVKSTKIC</sequence>
<dbReference type="Proteomes" id="UP000260812">
    <property type="component" value="Unassembled WGS sequence"/>
</dbReference>